<dbReference type="GeneID" id="86056561"/>
<dbReference type="EMBL" id="VUMI01000073">
    <property type="protein sequence ID" value="MSS91653.1"/>
    <property type="molecule type" value="Genomic_DNA"/>
</dbReference>
<protein>
    <recommendedName>
        <fullName evidence="3">HK97 gp10 family phage protein</fullName>
    </recommendedName>
</protein>
<evidence type="ECO:0000313" key="1">
    <source>
        <dbReference type="EMBL" id="MSS91653.1"/>
    </source>
</evidence>
<dbReference type="RefSeq" id="WP_154468040.1">
    <property type="nucleotide sequence ID" value="NZ_VUMI01000073.1"/>
</dbReference>
<accession>A0A6N7WLT2</accession>
<reference evidence="1 2" key="1">
    <citation type="submission" date="2019-08" db="EMBL/GenBank/DDBJ databases">
        <title>In-depth cultivation of the pig gut microbiome towards novel bacterial diversity and tailored functional studies.</title>
        <authorList>
            <person name="Wylensek D."/>
            <person name="Hitch T.C.A."/>
            <person name="Clavel T."/>
        </authorList>
    </citation>
    <scope>NUCLEOTIDE SEQUENCE [LARGE SCALE GENOMIC DNA]</scope>
    <source>
        <strain evidence="1 2">WCA-389-WT-23B</strain>
    </source>
</reference>
<name>A0A6N7WLT2_9FIRM</name>
<sequence length="143" mass="15547">MGEFTTIGLEEVAQKFLRMEEAATKAVPLMLEAGAAVLVKAQQDEAAAMGIKETAGFIQSIAATKIKGDDTERYVEVYPQGKAKHGNDRKGDKSNVRYATIGFIAQYGTSKIPARPYMTAANEKAHQQTTDAMYEVWQGVNNG</sequence>
<evidence type="ECO:0000313" key="2">
    <source>
        <dbReference type="Proteomes" id="UP000436047"/>
    </source>
</evidence>
<keyword evidence="2" id="KW-1185">Reference proteome</keyword>
<dbReference type="Proteomes" id="UP000436047">
    <property type="component" value="Unassembled WGS sequence"/>
</dbReference>
<proteinExistence type="predicted"/>
<comment type="caution">
    <text evidence="1">The sequence shown here is derived from an EMBL/GenBank/DDBJ whole genome shotgun (WGS) entry which is preliminary data.</text>
</comment>
<organism evidence="1 2">
    <name type="scientific">Eisenbergiella porci</name>
    <dbReference type="NCBI Taxonomy" id="2652274"/>
    <lineage>
        <taxon>Bacteria</taxon>
        <taxon>Bacillati</taxon>
        <taxon>Bacillota</taxon>
        <taxon>Clostridia</taxon>
        <taxon>Lachnospirales</taxon>
        <taxon>Lachnospiraceae</taxon>
        <taxon>Eisenbergiella</taxon>
    </lineage>
</organism>
<evidence type="ECO:0008006" key="3">
    <source>
        <dbReference type="Google" id="ProtNLM"/>
    </source>
</evidence>
<dbReference type="AlphaFoldDB" id="A0A6N7WLT2"/>
<gene>
    <name evidence="1" type="ORF">FYJ45_26550</name>
</gene>